<dbReference type="GO" id="GO:0008076">
    <property type="term" value="C:voltage-gated potassium channel complex"/>
    <property type="evidence" value="ECO:0007669"/>
    <property type="project" value="InterPro"/>
</dbReference>
<feature type="transmembrane region" description="Helical" evidence="12">
    <location>
        <begin position="876"/>
        <end position="897"/>
    </location>
</feature>
<feature type="compositionally biased region" description="Polar residues" evidence="11">
    <location>
        <begin position="1234"/>
        <end position="1244"/>
    </location>
</feature>
<feature type="transmembrane region" description="Helical" evidence="12">
    <location>
        <begin position="673"/>
        <end position="698"/>
    </location>
</feature>
<evidence type="ECO:0000256" key="3">
    <source>
        <dbReference type="ARBA" id="ARBA00022538"/>
    </source>
</evidence>
<evidence type="ECO:0000256" key="2">
    <source>
        <dbReference type="ARBA" id="ARBA00022448"/>
    </source>
</evidence>
<feature type="transmembrane region" description="Helical" evidence="12">
    <location>
        <begin position="847"/>
        <end position="864"/>
    </location>
</feature>
<reference evidence="14 15" key="1">
    <citation type="journal article" date="2015" name="Genome Biol. Evol.">
        <title>Comparative Genomics of a Bacterivorous Green Alga Reveals Evolutionary Causalities and Consequences of Phago-Mixotrophic Mode of Nutrition.</title>
        <authorList>
            <person name="Burns J.A."/>
            <person name="Paasch A."/>
            <person name="Narechania A."/>
            <person name="Kim E."/>
        </authorList>
    </citation>
    <scope>NUCLEOTIDE SEQUENCE [LARGE SCALE GENOMIC DNA]</scope>
    <source>
        <strain evidence="14 15">PLY_AMNH</strain>
    </source>
</reference>
<dbReference type="GO" id="GO:0005249">
    <property type="term" value="F:voltage-gated potassium channel activity"/>
    <property type="evidence" value="ECO:0007669"/>
    <property type="project" value="InterPro"/>
</dbReference>
<proteinExistence type="predicted"/>
<keyword evidence="9 12" id="KW-0472">Membrane</keyword>
<dbReference type="Gene3D" id="1.10.287.70">
    <property type="match status" value="1"/>
</dbReference>
<evidence type="ECO:0000256" key="5">
    <source>
        <dbReference type="ARBA" id="ARBA00022826"/>
    </source>
</evidence>
<dbReference type="EMBL" id="LGRX02033585">
    <property type="protein sequence ID" value="KAK3240637.1"/>
    <property type="molecule type" value="Genomic_DNA"/>
</dbReference>
<dbReference type="InterPro" id="IPR005821">
    <property type="entry name" value="Ion_trans_dom"/>
</dbReference>
<feature type="compositionally biased region" description="Acidic residues" evidence="11">
    <location>
        <begin position="608"/>
        <end position="623"/>
    </location>
</feature>
<keyword evidence="10" id="KW-0407">Ion channel</keyword>
<dbReference type="PANTHER" id="PTHR11537">
    <property type="entry name" value="VOLTAGE-GATED POTASSIUM CHANNEL"/>
    <property type="match status" value="1"/>
</dbReference>
<dbReference type="InterPro" id="IPR028325">
    <property type="entry name" value="VG_K_chnl"/>
</dbReference>
<evidence type="ECO:0000256" key="7">
    <source>
        <dbReference type="ARBA" id="ARBA00022989"/>
    </source>
</evidence>
<comment type="caution">
    <text evidence="14">The sequence shown here is derived from an EMBL/GenBank/DDBJ whole genome shotgun (WGS) entry which is preliminary data.</text>
</comment>
<feature type="transmembrane region" description="Helical" evidence="12">
    <location>
        <begin position="710"/>
        <end position="732"/>
    </location>
</feature>
<evidence type="ECO:0000256" key="8">
    <source>
        <dbReference type="ARBA" id="ARBA00023065"/>
    </source>
</evidence>
<comment type="subcellular location">
    <subcellularLocation>
        <location evidence="1">Membrane</location>
        <topology evidence="1">Multi-pass membrane protein</topology>
    </subcellularLocation>
</comment>
<keyword evidence="5" id="KW-0631">Potassium channel</keyword>
<evidence type="ECO:0000256" key="11">
    <source>
        <dbReference type="SAM" id="MobiDB-lite"/>
    </source>
</evidence>
<feature type="transmembrane region" description="Helical" evidence="12">
    <location>
        <begin position="553"/>
        <end position="574"/>
    </location>
</feature>
<organism evidence="14 15">
    <name type="scientific">Cymbomonas tetramitiformis</name>
    <dbReference type="NCBI Taxonomy" id="36881"/>
    <lineage>
        <taxon>Eukaryota</taxon>
        <taxon>Viridiplantae</taxon>
        <taxon>Chlorophyta</taxon>
        <taxon>Pyramimonadophyceae</taxon>
        <taxon>Pyramimonadales</taxon>
        <taxon>Pyramimonadaceae</taxon>
        <taxon>Cymbomonas</taxon>
    </lineage>
</organism>
<dbReference type="SUPFAM" id="SSF81324">
    <property type="entry name" value="Voltage-gated potassium channels"/>
    <property type="match status" value="1"/>
</dbReference>
<feature type="region of interest" description="Disordered" evidence="11">
    <location>
        <begin position="1215"/>
        <end position="1370"/>
    </location>
</feature>
<evidence type="ECO:0000313" key="14">
    <source>
        <dbReference type="EMBL" id="KAK3240637.1"/>
    </source>
</evidence>
<feature type="compositionally biased region" description="Polar residues" evidence="11">
    <location>
        <begin position="1309"/>
        <end position="1333"/>
    </location>
</feature>
<evidence type="ECO:0000256" key="4">
    <source>
        <dbReference type="ARBA" id="ARBA00022692"/>
    </source>
</evidence>
<dbReference type="Pfam" id="PF00520">
    <property type="entry name" value="Ion_trans"/>
    <property type="match status" value="1"/>
</dbReference>
<keyword evidence="7 12" id="KW-1133">Transmembrane helix</keyword>
<keyword evidence="2" id="KW-0813">Transport</keyword>
<evidence type="ECO:0000256" key="12">
    <source>
        <dbReference type="SAM" id="Phobius"/>
    </source>
</evidence>
<dbReference type="GO" id="GO:0001508">
    <property type="term" value="P:action potential"/>
    <property type="evidence" value="ECO:0007669"/>
    <property type="project" value="TreeGrafter"/>
</dbReference>
<evidence type="ECO:0000256" key="1">
    <source>
        <dbReference type="ARBA" id="ARBA00004141"/>
    </source>
</evidence>
<feature type="region of interest" description="Disordered" evidence="11">
    <location>
        <begin position="597"/>
        <end position="641"/>
    </location>
</feature>
<feature type="compositionally biased region" description="Polar residues" evidence="11">
    <location>
        <begin position="1254"/>
        <end position="1265"/>
    </location>
</feature>
<feature type="domain" description="Ion transport" evidence="13">
    <location>
        <begin position="680"/>
        <end position="896"/>
    </location>
</feature>
<gene>
    <name evidence="14" type="ORF">CYMTET_49532</name>
</gene>
<dbReference type="Proteomes" id="UP001190700">
    <property type="component" value="Unassembled WGS sequence"/>
</dbReference>
<feature type="transmembrane region" description="Helical" evidence="12">
    <location>
        <begin position="816"/>
        <end position="835"/>
    </location>
</feature>
<protein>
    <recommendedName>
        <fullName evidence="13">Ion transport domain-containing protein</fullName>
    </recommendedName>
</protein>
<keyword evidence="6" id="KW-0630">Potassium</keyword>
<name>A0AAE0EUL6_9CHLO</name>
<evidence type="ECO:0000256" key="9">
    <source>
        <dbReference type="ARBA" id="ARBA00023136"/>
    </source>
</evidence>
<dbReference type="PANTHER" id="PTHR11537:SF254">
    <property type="entry name" value="POTASSIUM VOLTAGE-GATED CHANNEL PROTEIN SHAB"/>
    <property type="match status" value="1"/>
</dbReference>
<keyword evidence="3" id="KW-0633">Potassium transport</keyword>
<evidence type="ECO:0000313" key="15">
    <source>
        <dbReference type="Proteomes" id="UP001190700"/>
    </source>
</evidence>
<evidence type="ECO:0000256" key="6">
    <source>
        <dbReference type="ARBA" id="ARBA00022958"/>
    </source>
</evidence>
<keyword evidence="8" id="KW-0406">Ion transport</keyword>
<evidence type="ECO:0000256" key="10">
    <source>
        <dbReference type="ARBA" id="ARBA00023303"/>
    </source>
</evidence>
<keyword evidence="4 12" id="KW-0812">Transmembrane</keyword>
<accession>A0AAE0EUL6</accession>
<evidence type="ECO:0000259" key="13">
    <source>
        <dbReference type="Pfam" id="PF00520"/>
    </source>
</evidence>
<keyword evidence="15" id="KW-1185">Reference proteome</keyword>
<sequence length="1446" mass="164065">MALCSVLAFNMRNGHTERDFFKDFQDLTPRSTHSRNLLQADEDILVNCNLYNLKNYKFTPLKTKDEFPPKTLEYRPRGITHDVPENSTFSSQGALAFHLDHVYFREVLKGSTTGSLIGLQLDSFEDNFETAEEVFEGGLDNIFSTQTPTVYKRYLGDYAEITRLLAFERPDLGQLVANTEHLAWVESDKLNPLRHRLNLYDISEDGSSGNLNPNLHLKQCTPDSFSEVLPSICSTYLSYQGFDHSTNSTSVWLHELEQDSLEDLGDSRSSNYVFPQMSAARERSQKPQDSCTRDLDCEIPSCHLAWIETKESVALRDDGQLAVLTEDGGLTDARIRFLGLPQRTWIEPLFPDDWQLYNATTGKRYTVLQNIGLTGDMMYLLLTTRGDSSPSWVFRRYDLYEQRFFEMGDTVSSRRLLLDKTSDQGLTYWRDAGDANFWSLRFYAATYVGSKKATFMSHCEILTGVSNVSDTTLYKDVLLWVETAPESDSGTLRLLDINKDNDLLPDVTDHFPLFGEYMFDSDNDEVGDEGDLITAYGPCTRSSTRGACMSDDVILYIVWSVYVVLVVLVVAWIVRWFKYTKKLAVMEQAQLDKSAGAAAKGRKAEGSHEEDEKDEKNEEEAELEPSSPKTREQSSGTVGSRTSYRARISSLNDWSAVQEELPEYSVSYVKIELIVLLGQILLLLMTLVSVILASYPFYSQNRPNIRIMNIFVWVDFYITFLFLMDLVVRFHLRNLVKFPTAWVFFKKNWTDCLALFTDIPGVTNVGALQFLVLTRFRHVIRLFRLARFLKVFRVVRMYRRFTRQNVFVDMMINRPTLFLLLLMSLFVLTSSLALKMLEQNGNPDFESLLNVVWFTMVTITTVGYGDMVPKTILSRIITVFLMVIGIGILGLLTATLLKKILLGGKSQEEVEKRRAAVTARVELLKNQAVRMAVAYNPMIAVYDEKGYEQGIGTVDDLVELNNQVQSSFLNVTGRIEEESVLPLEVMMTQSGGKFKMMEGGRDSMGQEDLERKAKGEKERNILEDMFGTRKGMEIEIEPMTKLVFICKYFKLDDQKEGVSNFQKLISDLVDVMFEPPRRGKFDNFLEKVMTIKAHHGNLTGTPDLNDPADSRLVKVEEVLRRHKVSQRPDFQEILLEIVVLVFMYDRVQNARFAVDHLAFKEDEEIPDPLMLDSRMKHSKNMLFTGFDFADRRRLDTRIDKKPTFMEKLDITFGSNSTFGSDGRRPSKKTVGLDLSNSVNVQSKDYSGDDDDQSPGCTPNLSQVQKTEGVGDAALKRRARQRRWSAGAAEIMNKLQRRRNSRSGSIDFGVQTSDLEGTDSNQSNMSPPTPSTAKSDGLQVGEFGMISEGEENRKELSGVPEDPETVSQPEEPRNVGIVEDNASEELATFPLVCSLEGRDAPSAVSSSCILISNLHQLWPTVEFPGWGLHLLRSKSTRARKRLAAARS</sequence>